<feature type="transmembrane region" description="Helical" evidence="2">
    <location>
        <begin position="256"/>
        <end position="278"/>
    </location>
</feature>
<evidence type="ECO:0000256" key="1">
    <source>
        <dbReference type="SAM" id="MobiDB-lite"/>
    </source>
</evidence>
<evidence type="ECO:0000256" key="2">
    <source>
        <dbReference type="SAM" id="Phobius"/>
    </source>
</evidence>
<keyword evidence="2" id="KW-0472">Membrane</keyword>
<dbReference type="GeneID" id="19471325"/>
<protein>
    <recommendedName>
        <fullName evidence="5">Magnesium transport protein CorA, transmembrane region</fullName>
    </recommendedName>
</protein>
<keyword evidence="2" id="KW-1133">Transmembrane helix</keyword>
<feature type="compositionally biased region" description="Polar residues" evidence="1">
    <location>
        <begin position="359"/>
        <end position="368"/>
    </location>
</feature>
<keyword evidence="4" id="KW-1185">Reference proteome</keyword>
<evidence type="ECO:0000313" key="4">
    <source>
        <dbReference type="Proteomes" id="UP000016922"/>
    </source>
</evidence>
<dbReference type="eggNOG" id="ENOG502SS8F">
    <property type="taxonomic scope" value="Eukaryota"/>
</dbReference>
<sequence length="368" mass="41815">MYLQAAHSAIHWRYDHISKAARCVVVEFAIDTFVGRDETNSSRQTTRFKDSFWHARNQEQTYHQSPFLVHVICLNQAADTWRENLHLVNVELDDWEFELQANTSRTPAETSHSELSEYLHSLAGHLYRYASELKAIEDIADGISKKHVLVMTSSNNSDEEKACFQRVQNDFCQILSLIRALRDHEVELERKVANALALLFNRINLENDKIMLKSSRAMQDILKATQAETKASYAIAVQAQNLTQEMRKDSLSMKTIAVPGMLFLPGTSFAAILAMPFFDTNPWFNSVARIWVWFALTVPSTGFAFVFYWYFHKVHNTRQVDAEEGYATSESEWGSDSDAVSMVSLRNPIPPPPPDPPHASTSDGGIHS</sequence>
<gene>
    <name evidence="3" type="ORF">GLAREA_12284</name>
</gene>
<dbReference type="OrthoDB" id="3561681at2759"/>
<dbReference type="HOGENOM" id="CLU_752370_0_0_1"/>
<dbReference type="KEGG" id="glz:GLAREA_12284"/>
<evidence type="ECO:0008006" key="5">
    <source>
        <dbReference type="Google" id="ProtNLM"/>
    </source>
</evidence>
<feature type="transmembrane region" description="Helical" evidence="2">
    <location>
        <begin position="290"/>
        <end position="311"/>
    </location>
</feature>
<dbReference type="Proteomes" id="UP000016922">
    <property type="component" value="Unassembled WGS sequence"/>
</dbReference>
<dbReference type="Gene3D" id="1.20.58.340">
    <property type="entry name" value="Magnesium transport protein CorA, transmembrane region"/>
    <property type="match status" value="1"/>
</dbReference>
<name>S3DYU9_GLAL2</name>
<keyword evidence="2" id="KW-0812">Transmembrane</keyword>
<dbReference type="RefSeq" id="XP_008081257.1">
    <property type="nucleotide sequence ID" value="XM_008083066.1"/>
</dbReference>
<dbReference type="EMBL" id="KE145361">
    <property type="protein sequence ID" value="EPE31528.1"/>
    <property type="molecule type" value="Genomic_DNA"/>
</dbReference>
<reference evidence="3 4" key="1">
    <citation type="journal article" date="2013" name="BMC Genomics">
        <title>Genomics-driven discovery of the pneumocandin biosynthetic gene cluster in the fungus Glarea lozoyensis.</title>
        <authorList>
            <person name="Chen L."/>
            <person name="Yue Q."/>
            <person name="Zhang X."/>
            <person name="Xiang M."/>
            <person name="Wang C."/>
            <person name="Li S."/>
            <person name="Che Y."/>
            <person name="Ortiz-Lopez F.J."/>
            <person name="Bills G.F."/>
            <person name="Liu X."/>
            <person name="An Z."/>
        </authorList>
    </citation>
    <scope>NUCLEOTIDE SEQUENCE [LARGE SCALE GENOMIC DNA]</scope>
    <source>
        <strain evidence="4">ATCC 20868 / MF5171</strain>
    </source>
</reference>
<proteinExistence type="predicted"/>
<feature type="compositionally biased region" description="Pro residues" evidence="1">
    <location>
        <begin position="348"/>
        <end position="357"/>
    </location>
</feature>
<evidence type="ECO:0000313" key="3">
    <source>
        <dbReference type="EMBL" id="EPE31528.1"/>
    </source>
</evidence>
<organism evidence="3 4">
    <name type="scientific">Glarea lozoyensis (strain ATCC 20868 / MF5171)</name>
    <dbReference type="NCBI Taxonomy" id="1116229"/>
    <lineage>
        <taxon>Eukaryota</taxon>
        <taxon>Fungi</taxon>
        <taxon>Dikarya</taxon>
        <taxon>Ascomycota</taxon>
        <taxon>Pezizomycotina</taxon>
        <taxon>Leotiomycetes</taxon>
        <taxon>Helotiales</taxon>
        <taxon>Helotiaceae</taxon>
        <taxon>Glarea</taxon>
    </lineage>
</organism>
<dbReference type="AlphaFoldDB" id="S3DYU9"/>
<accession>S3DYU9</accession>
<feature type="region of interest" description="Disordered" evidence="1">
    <location>
        <begin position="342"/>
        <end position="368"/>
    </location>
</feature>